<evidence type="ECO:0000313" key="2">
    <source>
        <dbReference type="Proteomes" id="UP000298493"/>
    </source>
</evidence>
<protein>
    <submittedName>
        <fullName evidence="1">Uncharacterized protein</fullName>
    </submittedName>
</protein>
<comment type="caution">
    <text evidence="1">The sequence shown here is derived from an EMBL/GenBank/DDBJ whole genome shotgun (WGS) entry which is preliminary data.</text>
</comment>
<dbReference type="EMBL" id="SNSC02000010">
    <property type="protein sequence ID" value="TID20774.1"/>
    <property type="molecule type" value="Genomic_DNA"/>
</dbReference>
<evidence type="ECO:0000313" key="1">
    <source>
        <dbReference type="EMBL" id="TID20774.1"/>
    </source>
</evidence>
<reference evidence="1 2" key="1">
    <citation type="submission" date="2019-04" db="EMBL/GenBank/DDBJ databases">
        <title>High contiguity whole genome sequence and gene annotation resource for two Venturia nashicola isolates.</title>
        <authorList>
            <person name="Prokchorchik M."/>
            <person name="Won K."/>
            <person name="Lee Y."/>
            <person name="Choi E.D."/>
            <person name="Segonzac C."/>
            <person name="Sohn K.H."/>
        </authorList>
    </citation>
    <scope>NUCLEOTIDE SEQUENCE [LARGE SCALE GENOMIC DNA]</scope>
    <source>
        <strain evidence="1 2">PRI2</strain>
    </source>
</reference>
<sequence length="218" mass="23781">MTSPSEALYTIKTTLKDLHHDSSGALQQVQIAGTYTDLTKAKEAAKNALYTLGYSNEDLTTYIVKDASNIESWSHGDGVLVHAAAPSGEQFSVCIETSPNTLNGNIHIDAESSKLNDKLTYVLQTTIHYDIDASGAKRETTIEGIYLSRPAAVESARKTLLEGDVVTKESFKEWDEFEAQEDWSWGEDVVVHAVAGNGQNFEVSVIEEGQKFSTTDSA</sequence>
<proteinExistence type="predicted"/>
<dbReference type="OrthoDB" id="3880401at2759"/>
<organism evidence="1 2">
    <name type="scientific">Venturia nashicola</name>
    <dbReference type="NCBI Taxonomy" id="86259"/>
    <lineage>
        <taxon>Eukaryota</taxon>
        <taxon>Fungi</taxon>
        <taxon>Dikarya</taxon>
        <taxon>Ascomycota</taxon>
        <taxon>Pezizomycotina</taxon>
        <taxon>Dothideomycetes</taxon>
        <taxon>Pleosporomycetidae</taxon>
        <taxon>Venturiales</taxon>
        <taxon>Venturiaceae</taxon>
        <taxon>Venturia</taxon>
    </lineage>
</organism>
<accession>A0A4Z1PGN0</accession>
<dbReference type="Proteomes" id="UP000298493">
    <property type="component" value="Unassembled WGS sequence"/>
</dbReference>
<name>A0A4Z1PGN0_9PEZI</name>
<keyword evidence="2" id="KW-1185">Reference proteome</keyword>
<dbReference type="AlphaFoldDB" id="A0A4Z1PGN0"/>
<gene>
    <name evidence="1" type="ORF">E6O75_ATG05538</name>
</gene>